<gene>
    <name evidence="2" type="ORF">PVAP13_1KG219620</name>
</gene>
<protein>
    <submittedName>
        <fullName evidence="2">Uncharacterized protein</fullName>
    </submittedName>
</protein>
<sequence length="135" mass="14226">MPNRARLQSGPSSADQVGNRPKRTRTVLSCFASLRGRGECNPSDGRHPLSLLFPTSPPPERTAGRARGALALGAAPRWMMAGGSGLARERRVAWRPAARAVAGRQGTAAAAHGGTLATAHLWRHGENAEGCRCLL</sequence>
<dbReference type="EMBL" id="CM029037">
    <property type="protein sequence ID" value="KAG2658441.1"/>
    <property type="molecule type" value="Genomic_DNA"/>
</dbReference>
<accession>A0A8T0XA25</accession>
<dbReference type="AlphaFoldDB" id="A0A8T0XA25"/>
<feature type="region of interest" description="Disordered" evidence="1">
    <location>
        <begin position="1"/>
        <end position="22"/>
    </location>
</feature>
<organism evidence="2 3">
    <name type="scientific">Panicum virgatum</name>
    <name type="common">Blackwell switchgrass</name>
    <dbReference type="NCBI Taxonomy" id="38727"/>
    <lineage>
        <taxon>Eukaryota</taxon>
        <taxon>Viridiplantae</taxon>
        <taxon>Streptophyta</taxon>
        <taxon>Embryophyta</taxon>
        <taxon>Tracheophyta</taxon>
        <taxon>Spermatophyta</taxon>
        <taxon>Magnoliopsida</taxon>
        <taxon>Liliopsida</taxon>
        <taxon>Poales</taxon>
        <taxon>Poaceae</taxon>
        <taxon>PACMAD clade</taxon>
        <taxon>Panicoideae</taxon>
        <taxon>Panicodae</taxon>
        <taxon>Paniceae</taxon>
        <taxon>Panicinae</taxon>
        <taxon>Panicum</taxon>
        <taxon>Panicum sect. Hiantes</taxon>
    </lineage>
</organism>
<keyword evidence="3" id="KW-1185">Reference proteome</keyword>
<reference evidence="2" key="1">
    <citation type="submission" date="2020-05" db="EMBL/GenBank/DDBJ databases">
        <title>WGS assembly of Panicum virgatum.</title>
        <authorList>
            <person name="Lovell J.T."/>
            <person name="Jenkins J."/>
            <person name="Shu S."/>
            <person name="Juenger T.E."/>
            <person name="Schmutz J."/>
        </authorList>
    </citation>
    <scope>NUCLEOTIDE SEQUENCE</scope>
    <source>
        <strain evidence="2">AP13</strain>
    </source>
</reference>
<evidence type="ECO:0000313" key="3">
    <source>
        <dbReference type="Proteomes" id="UP000823388"/>
    </source>
</evidence>
<comment type="caution">
    <text evidence="2">The sequence shown here is derived from an EMBL/GenBank/DDBJ whole genome shotgun (WGS) entry which is preliminary data.</text>
</comment>
<evidence type="ECO:0000313" key="2">
    <source>
        <dbReference type="EMBL" id="KAG2658441.1"/>
    </source>
</evidence>
<proteinExistence type="predicted"/>
<evidence type="ECO:0000256" key="1">
    <source>
        <dbReference type="SAM" id="MobiDB-lite"/>
    </source>
</evidence>
<dbReference type="Proteomes" id="UP000823388">
    <property type="component" value="Chromosome 1K"/>
</dbReference>
<name>A0A8T0XA25_PANVG</name>